<sequence>MGKNQLFQEARHLVQYAEKVASRLIEGDKEKAIAKAENALSSAYANSSLAEQKQLSELQQTLDRIK</sequence>
<organism evidence="1 2">
    <name type="scientific">Aeribacillus alveayuensis</name>
    <dbReference type="NCBI Taxonomy" id="279215"/>
    <lineage>
        <taxon>Bacteria</taxon>
        <taxon>Bacillati</taxon>
        <taxon>Bacillota</taxon>
        <taxon>Bacilli</taxon>
        <taxon>Bacillales</taxon>
        <taxon>Bacillaceae</taxon>
        <taxon>Aeribacillus</taxon>
    </lineage>
</organism>
<evidence type="ECO:0000313" key="1">
    <source>
        <dbReference type="EMBL" id="MDQ0162411.1"/>
    </source>
</evidence>
<dbReference type="Pfam" id="PF12758">
    <property type="entry name" value="DUF3813"/>
    <property type="match status" value="1"/>
</dbReference>
<keyword evidence="2" id="KW-1185">Reference proteome</keyword>
<gene>
    <name evidence="1" type="ORF">J2S06_001488</name>
</gene>
<dbReference type="RefSeq" id="WP_044895276.1">
    <property type="nucleotide sequence ID" value="NZ_JAUSTR010000004.1"/>
</dbReference>
<protein>
    <recommendedName>
        <fullName evidence="3">DUF3813 domain-containing protein</fullName>
    </recommendedName>
</protein>
<dbReference type="InterPro" id="IPR024217">
    <property type="entry name" value="DUF3813"/>
</dbReference>
<proteinExistence type="predicted"/>
<name>A0ABT9VN58_9BACI</name>
<dbReference type="EMBL" id="JAUSTR010000004">
    <property type="protein sequence ID" value="MDQ0162411.1"/>
    <property type="molecule type" value="Genomic_DNA"/>
</dbReference>
<dbReference type="Proteomes" id="UP001225646">
    <property type="component" value="Unassembled WGS sequence"/>
</dbReference>
<comment type="caution">
    <text evidence="1">The sequence shown here is derived from an EMBL/GenBank/DDBJ whole genome shotgun (WGS) entry which is preliminary data.</text>
</comment>
<evidence type="ECO:0000313" key="2">
    <source>
        <dbReference type="Proteomes" id="UP001225646"/>
    </source>
</evidence>
<evidence type="ECO:0008006" key="3">
    <source>
        <dbReference type="Google" id="ProtNLM"/>
    </source>
</evidence>
<reference evidence="1 2" key="1">
    <citation type="submission" date="2023-07" db="EMBL/GenBank/DDBJ databases">
        <title>Genomic Encyclopedia of Type Strains, Phase IV (KMG-IV): sequencing the most valuable type-strain genomes for metagenomic binning, comparative biology and taxonomic classification.</title>
        <authorList>
            <person name="Goeker M."/>
        </authorList>
    </citation>
    <scope>NUCLEOTIDE SEQUENCE [LARGE SCALE GENOMIC DNA]</scope>
    <source>
        <strain evidence="1 2">DSM 19092</strain>
    </source>
</reference>
<accession>A0ABT9VN58</accession>